<dbReference type="Gene3D" id="3.40.50.300">
    <property type="entry name" value="P-loop containing nucleotide triphosphate hydrolases"/>
    <property type="match status" value="2"/>
</dbReference>
<evidence type="ECO:0000259" key="10">
    <source>
        <dbReference type="PROSITE" id="PS50893"/>
    </source>
</evidence>
<dbReference type="PANTHER" id="PTHR43297">
    <property type="entry name" value="OLIGOPEPTIDE TRANSPORT ATP-BINDING PROTEIN APPD"/>
    <property type="match status" value="1"/>
</dbReference>
<accession>A0A1X6ZFI2</accession>
<dbReference type="EC" id="3.6.3.-" evidence="11"/>
<dbReference type="InterPro" id="IPR017871">
    <property type="entry name" value="ABC_transporter-like_CS"/>
</dbReference>
<evidence type="ECO:0000256" key="7">
    <source>
        <dbReference type="ARBA" id="ARBA00022840"/>
    </source>
</evidence>
<dbReference type="InterPro" id="IPR003439">
    <property type="entry name" value="ABC_transporter-like_ATP-bd"/>
</dbReference>
<keyword evidence="9" id="KW-0472">Membrane</keyword>
<reference evidence="11 12" key="1">
    <citation type="submission" date="2017-03" db="EMBL/GenBank/DDBJ databases">
        <authorList>
            <person name="Afonso C.L."/>
            <person name="Miller P.J."/>
            <person name="Scott M.A."/>
            <person name="Spackman E."/>
            <person name="Goraichik I."/>
            <person name="Dimitrov K.M."/>
            <person name="Suarez D.L."/>
            <person name="Swayne D.E."/>
        </authorList>
    </citation>
    <scope>NUCLEOTIDE SEQUENCE [LARGE SCALE GENOMIC DNA]</scope>
    <source>
        <strain evidence="11 12">CECT 7751</strain>
    </source>
</reference>
<dbReference type="OrthoDB" id="9802264at2"/>
<feature type="domain" description="ABC transporter" evidence="10">
    <location>
        <begin position="307"/>
        <end position="557"/>
    </location>
</feature>
<dbReference type="RefSeq" id="WP_085888445.1">
    <property type="nucleotide sequence ID" value="NZ_FWFN01000004.1"/>
</dbReference>
<keyword evidence="12" id="KW-1185">Reference proteome</keyword>
<dbReference type="GO" id="GO:0005886">
    <property type="term" value="C:plasma membrane"/>
    <property type="evidence" value="ECO:0007669"/>
    <property type="project" value="UniProtKB-SubCell"/>
</dbReference>
<dbReference type="NCBIfam" id="NF008453">
    <property type="entry name" value="PRK11308.1"/>
    <property type="match status" value="2"/>
</dbReference>
<keyword evidence="3" id="KW-0813">Transport</keyword>
<dbReference type="InterPro" id="IPR050388">
    <property type="entry name" value="ABC_Ni/Peptide_Import"/>
</dbReference>
<dbReference type="CDD" id="cd03257">
    <property type="entry name" value="ABC_NikE_OppD_transporters"/>
    <property type="match status" value="2"/>
</dbReference>
<feature type="domain" description="ABC transporter" evidence="10">
    <location>
        <begin position="12"/>
        <end position="268"/>
    </location>
</feature>
<sequence>MLDAPGSANPIARIENLRVSFETKDGPVVGVKDVSFQINPGETVCIVGESGSGKSVSSLSLMRLIEYGGGTIAGGRLIFDRKDGKELDLASADQSLMRTIRGNEIGMIFQEPMTALNPVFTVGRQLAEGLMLHKGMKKGEAMKKAVDLLREVRIPEPERRIKQYPHELSGGMRQRVVIAMALACEPRLLIADEPTTALDVTIQAEILALMDRLKRETGTAVMFITHDMAVVAQMADRVVVMFRGNKVEEGPVEEIFAAPKHDYTKALLAAVPKLGEMTGKPLPEPMKLFGVEGQKIEPIPGKDEVLLSVKNLTTRFPVKGGVLRKTVANVHAVEDVSFDINRGQTLSLVGESGCGKSTTGRSVLRLVEPLSGEINLDGKDIMALNDRDLRKARLDMQMIFQDPFASLNPQMQLSDQVAEPMKNFGTLKGKEMQERVEMLFDRVELPRNFMRRYPHELSGGQRQRVAIARALALNPKLIVADEAVSALDVSVQAQVVNLMMELQAELGLSFLFISHDMAVVERVSHRVGVMYLGRIVEIGSRQAVFENPQHPYTKALMKAVPIADPTKRKSERELNFKPIPSPIHDLDYQAEPSVYEKVGEDHFILTTDSGY</sequence>
<keyword evidence="7 11" id="KW-0067">ATP-binding</keyword>
<evidence type="ECO:0000256" key="6">
    <source>
        <dbReference type="ARBA" id="ARBA00022741"/>
    </source>
</evidence>
<dbReference type="PROSITE" id="PS50893">
    <property type="entry name" value="ABC_TRANSPORTER_2"/>
    <property type="match status" value="2"/>
</dbReference>
<comment type="similarity">
    <text evidence="2">Belongs to the ABC transporter superfamily.</text>
</comment>
<evidence type="ECO:0000256" key="1">
    <source>
        <dbReference type="ARBA" id="ARBA00004417"/>
    </source>
</evidence>
<evidence type="ECO:0000256" key="8">
    <source>
        <dbReference type="ARBA" id="ARBA00022967"/>
    </source>
</evidence>
<dbReference type="SUPFAM" id="SSF52540">
    <property type="entry name" value="P-loop containing nucleoside triphosphate hydrolases"/>
    <property type="match status" value="2"/>
</dbReference>
<dbReference type="Pfam" id="PF00005">
    <property type="entry name" value="ABC_tran"/>
    <property type="match status" value="2"/>
</dbReference>
<dbReference type="PROSITE" id="PS00211">
    <property type="entry name" value="ABC_TRANSPORTER_1"/>
    <property type="match status" value="2"/>
</dbReference>
<gene>
    <name evidence="11" type="primary">gsiA_5</name>
    <name evidence="11" type="ORF">PSM7751_02407</name>
</gene>
<dbReference type="InterPro" id="IPR013563">
    <property type="entry name" value="Oligopep_ABC_C"/>
</dbReference>
<dbReference type="Pfam" id="PF08352">
    <property type="entry name" value="oligo_HPY"/>
    <property type="match status" value="2"/>
</dbReference>
<dbReference type="GO" id="GO:0055085">
    <property type="term" value="P:transmembrane transport"/>
    <property type="evidence" value="ECO:0007669"/>
    <property type="project" value="UniProtKB-ARBA"/>
</dbReference>
<evidence type="ECO:0000313" key="12">
    <source>
        <dbReference type="Proteomes" id="UP000193963"/>
    </source>
</evidence>
<dbReference type="Proteomes" id="UP000193963">
    <property type="component" value="Unassembled WGS sequence"/>
</dbReference>
<dbReference type="NCBIfam" id="NF007739">
    <property type="entry name" value="PRK10419.1"/>
    <property type="match status" value="2"/>
</dbReference>
<comment type="subcellular location">
    <subcellularLocation>
        <location evidence="1">Cell inner membrane</location>
        <topology evidence="1">Peripheral membrane protein</topology>
    </subcellularLocation>
</comment>
<organism evidence="11 12">
    <name type="scientific">Pseudooceanicola marinus</name>
    <dbReference type="NCBI Taxonomy" id="396013"/>
    <lineage>
        <taxon>Bacteria</taxon>
        <taxon>Pseudomonadati</taxon>
        <taxon>Pseudomonadota</taxon>
        <taxon>Alphaproteobacteria</taxon>
        <taxon>Rhodobacterales</taxon>
        <taxon>Paracoccaceae</taxon>
        <taxon>Pseudooceanicola</taxon>
    </lineage>
</organism>
<keyword evidence="4" id="KW-1003">Cell membrane</keyword>
<proteinExistence type="inferred from homology"/>
<dbReference type="GO" id="GO:0016887">
    <property type="term" value="F:ATP hydrolysis activity"/>
    <property type="evidence" value="ECO:0007669"/>
    <property type="project" value="InterPro"/>
</dbReference>
<keyword evidence="6" id="KW-0547">Nucleotide-binding</keyword>
<keyword evidence="5" id="KW-0997">Cell inner membrane</keyword>
<protein>
    <submittedName>
        <fullName evidence="11">Glutathione import ATP-binding protein GsiA</fullName>
        <ecNumber evidence="11">3.6.3.-</ecNumber>
    </submittedName>
</protein>
<dbReference type="GO" id="GO:0015833">
    <property type="term" value="P:peptide transport"/>
    <property type="evidence" value="ECO:0007669"/>
    <property type="project" value="InterPro"/>
</dbReference>
<evidence type="ECO:0000256" key="4">
    <source>
        <dbReference type="ARBA" id="ARBA00022475"/>
    </source>
</evidence>
<evidence type="ECO:0000256" key="2">
    <source>
        <dbReference type="ARBA" id="ARBA00005417"/>
    </source>
</evidence>
<dbReference type="AlphaFoldDB" id="A0A1X6ZFI2"/>
<dbReference type="GO" id="GO:0005524">
    <property type="term" value="F:ATP binding"/>
    <property type="evidence" value="ECO:0007669"/>
    <property type="project" value="UniProtKB-KW"/>
</dbReference>
<dbReference type="PANTHER" id="PTHR43297:SF14">
    <property type="entry name" value="ATPASE AAA-TYPE CORE DOMAIN-CONTAINING PROTEIN"/>
    <property type="match status" value="1"/>
</dbReference>
<dbReference type="FunFam" id="3.40.50.300:FF:000016">
    <property type="entry name" value="Oligopeptide ABC transporter ATP-binding component"/>
    <property type="match status" value="2"/>
</dbReference>
<name>A0A1X6ZFI2_9RHOB</name>
<evidence type="ECO:0000256" key="9">
    <source>
        <dbReference type="ARBA" id="ARBA00023136"/>
    </source>
</evidence>
<keyword evidence="11" id="KW-0378">Hydrolase</keyword>
<evidence type="ECO:0000256" key="3">
    <source>
        <dbReference type="ARBA" id="ARBA00022448"/>
    </source>
</evidence>
<evidence type="ECO:0000313" key="11">
    <source>
        <dbReference type="EMBL" id="SLN49764.1"/>
    </source>
</evidence>
<dbReference type="InterPro" id="IPR027417">
    <property type="entry name" value="P-loop_NTPase"/>
</dbReference>
<keyword evidence="8" id="KW-1278">Translocase</keyword>
<dbReference type="SMART" id="SM00382">
    <property type="entry name" value="AAA"/>
    <property type="match status" value="2"/>
</dbReference>
<evidence type="ECO:0000256" key="5">
    <source>
        <dbReference type="ARBA" id="ARBA00022519"/>
    </source>
</evidence>
<dbReference type="EMBL" id="FWFN01000004">
    <property type="protein sequence ID" value="SLN49764.1"/>
    <property type="molecule type" value="Genomic_DNA"/>
</dbReference>
<dbReference type="InterPro" id="IPR003593">
    <property type="entry name" value="AAA+_ATPase"/>
</dbReference>